<dbReference type="Proteomes" id="UP000017148">
    <property type="component" value="Unassembled WGS sequence"/>
</dbReference>
<gene>
    <name evidence="1" type="ORF">CALK_1511</name>
</gene>
<keyword evidence="2" id="KW-1185">Reference proteome</keyword>
<dbReference type="EMBL" id="ASJR01000011">
    <property type="protein sequence ID" value="ERP31647.1"/>
    <property type="molecule type" value="Genomic_DNA"/>
</dbReference>
<name>U7D975_9BACT</name>
<organism evidence="1 2">
    <name type="scientific">Chitinivibrio alkaliphilus ACht1</name>
    <dbReference type="NCBI Taxonomy" id="1313304"/>
    <lineage>
        <taxon>Bacteria</taxon>
        <taxon>Pseudomonadati</taxon>
        <taxon>Fibrobacterota</taxon>
        <taxon>Chitinivibrionia</taxon>
        <taxon>Chitinivibrionales</taxon>
        <taxon>Chitinivibrionaceae</taxon>
        <taxon>Chitinivibrio</taxon>
    </lineage>
</organism>
<proteinExistence type="predicted"/>
<sequence length="232" mass="25184">MKKSITGKVLCVLAVLFGTLHSEQLYVYYPSPIRSSVVAQLVEDKVDGVDITVFGVYRDFVMQVRADEPETILGPAETVAALSGGEYRSVLEASKNGSTDVEYVLLSIGEAVNPEELDPSATIGVVDIMDRNEMTAFVERFVGTSVRVNHVTKVEDLLPLLTFRMAQAVLVPEARVAYFKGVSNQDFKVTPLGTKGEIARVATRGAGEQSIVAANIISENLPDYILGGVEWK</sequence>
<dbReference type="OrthoDB" id="7057536at2"/>
<comment type="caution">
    <text evidence="1">The sequence shown here is derived from an EMBL/GenBank/DDBJ whole genome shotgun (WGS) entry which is preliminary data.</text>
</comment>
<dbReference type="AlphaFoldDB" id="U7D975"/>
<dbReference type="STRING" id="1313304.CALK_1511"/>
<accession>U7D975</accession>
<evidence type="ECO:0000313" key="1">
    <source>
        <dbReference type="EMBL" id="ERP31647.1"/>
    </source>
</evidence>
<protein>
    <submittedName>
        <fullName evidence="1">Uncharacterized protein</fullName>
    </submittedName>
</protein>
<evidence type="ECO:0000313" key="2">
    <source>
        <dbReference type="Proteomes" id="UP000017148"/>
    </source>
</evidence>
<dbReference type="RefSeq" id="WP_022636966.1">
    <property type="nucleotide sequence ID" value="NZ_ASJR01000011.1"/>
</dbReference>
<reference evidence="1 2" key="1">
    <citation type="journal article" date="2013" name="Environ. Microbiol.">
        <title>Genome analysis of Chitinivibrio alkaliphilus gen. nov., sp. nov., a novel extremely haloalkaliphilic anaerobic chitinolytic bacterium from the candidate phylum Termite Group 3.</title>
        <authorList>
            <person name="Sorokin D.Y."/>
            <person name="Gumerov V.M."/>
            <person name="Rakitin A.L."/>
            <person name="Beletsky A.V."/>
            <person name="Damste J.S."/>
            <person name="Muyzer G."/>
            <person name="Mardanov A.V."/>
            <person name="Ravin N.V."/>
        </authorList>
    </citation>
    <scope>NUCLEOTIDE SEQUENCE [LARGE SCALE GENOMIC DNA]</scope>
    <source>
        <strain evidence="1 2">ACht1</strain>
    </source>
</reference>